<sequence>MRVKFQKVKTEHNILSEFTKFLLEVEKDPNIDRIIPGRISRQQKGSSQLMFRITIPTNSGFKCIMSKGSTAQELFVICTPENIEKVKKNILLNVEKHLIKS</sequence>
<gene>
    <name evidence="1" type="ORF">BWY04_00188</name>
</gene>
<evidence type="ECO:0000313" key="1">
    <source>
        <dbReference type="EMBL" id="OQB42488.1"/>
    </source>
</evidence>
<proteinExistence type="predicted"/>
<reference evidence="1" key="1">
    <citation type="submission" date="2017-02" db="EMBL/GenBank/DDBJ databases">
        <title>Delving into the versatile metabolic prowess of the omnipresent phylum Bacteroidetes.</title>
        <authorList>
            <person name="Nobu M.K."/>
            <person name="Mei R."/>
            <person name="Narihiro T."/>
            <person name="Kuroda K."/>
            <person name="Liu W.-T."/>
        </authorList>
    </citation>
    <scope>NUCLEOTIDE SEQUENCE</scope>
    <source>
        <strain evidence="1">ADurb.Bin160</strain>
    </source>
</reference>
<dbReference type="Pfam" id="PF09876">
    <property type="entry name" value="DUF2103"/>
    <property type="match status" value="1"/>
</dbReference>
<name>A0A1V5ZR01_9BACT</name>
<comment type="caution">
    <text evidence="1">The sequence shown here is derived from an EMBL/GenBank/DDBJ whole genome shotgun (WGS) entry which is preliminary data.</text>
</comment>
<dbReference type="EMBL" id="MWDB01000002">
    <property type="protein sequence ID" value="OQB42488.1"/>
    <property type="molecule type" value="Genomic_DNA"/>
</dbReference>
<protein>
    <submittedName>
        <fullName evidence="1">Uncharacterized protein</fullName>
    </submittedName>
</protein>
<organism evidence="1">
    <name type="scientific">candidate division CPR1 bacterium ADurb.Bin160</name>
    <dbReference type="NCBI Taxonomy" id="1852826"/>
    <lineage>
        <taxon>Bacteria</taxon>
        <taxon>candidate division CPR1</taxon>
    </lineage>
</organism>
<dbReference type="AlphaFoldDB" id="A0A1V5ZR01"/>
<dbReference type="Proteomes" id="UP000485621">
    <property type="component" value="Unassembled WGS sequence"/>
</dbReference>
<accession>A0A1V5ZR01</accession>
<dbReference type="InterPro" id="IPR018664">
    <property type="entry name" value="DUF2103_metal-binding"/>
</dbReference>